<proteinExistence type="predicted"/>
<dbReference type="Proteomes" id="UP000193920">
    <property type="component" value="Unassembled WGS sequence"/>
</dbReference>
<dbReference type="EMBL" id="MCOG01000179">
    <property type="protein sequence ID" value="ORY29591.1"/>
    <property type="molecule type" value="Genomic_DNA"/>
</dbReference>
<name>A0A1Y2B439_9FUNG</name>
<accession>A0A1Y2B439</accession>
<evidence type="ECO:0000313" key="2">
    <source>
        <dbReference type="Proteomes" id="UP000193920"/>
    </source>
</evidence>
<dbReference type="Gene3D" id="1.25.40.20">
    <property type="entry name" value="Ankyrin repeat-containing domain"/>
    <property type="match status" value="1"/>
</dbReference>
<dbReference type="SMART" id="SM00248">
    <property type="entry name" value="ANK"/>
    <property type="match status" value="2"/>
</dbReference>
<dbReference type="SUPFAM" id="SSF48403">
    <property type="entry name" value="Ankyrin repeat"/>
    <property type="match status" value="1"/>
</dbReference>
<dbReference type="InterPro" id="IPR036770">
    <property type="entry name" value="Ankyrin_rpt-contain_sf"/>
</dbReference>
<dbReference type="OrthoDB" id="366390at2759"/>
<comment type="caution">
    <text evidence="1">The sequence shown here is derived from an EMBL/GenBank/DDBJ whole genome shotgun (WGS) entry which is preliminary data.</text>
</comment>
<keyword evidence="2" id="KW-1185">Reference proteome</keyword>
<evidence type="ECO:0000313" key="1">
    <source>
        <dbReference type="EMBL" id="ORY29591.1"/>
    </source>
</evidence>
<gene>
    <name evidence="1" type="ORF">LY90DRAFT_627631</name>
</gene>
<dbReference type="InterPro" id="IPR002110">
    <property type="entry name" value="Ankyrin_rpt"/>
</dbReference>
<dbReference type="AlphaFoldDB" id="A0A1Y2B439"/>
<organism evidence="1 2">
    <name type="scientific">Neocallimastix californiae</name>
    <dbReference type="NCBI Taxonomy" id="1754190"/>
    <lineage>
        <taxon>Eukaryota</taxon>
        <taxon>Fungi</taxon>
        <taxon>Fungi incertae sedis</taxon>
        <taxon>Chytridiomycota</taxon>
        <taxon>Chytridiomycota incertae sedis</taxon>
        <taxon>Neocallimastigomycetes</taxon>
        <taxon>Neocallimastigales</taxon>
        <taxon>Neocallimastigaceae</taxon>
        <taxon>Neocallimastix</taxon>
    </lineage>
</organism>
<reference evidence="1 2" key="1">
    <citation type="submission" date="2016-08" db="EMBL/GenBank/DDBJ databases">
        <title>A Parts List for Fungal Cellulosomes Revealed by Comparative Genomics.</title>
        <authorList>
            <consortium name="DOE Joint Genome Institute"/>
            <person name="Haitjema C.H."/>
            <person name="Gilmore S.P."/>
            <person name="Henske J.K."/>
            <person name="Solomon K.V."/>
            <person name="De Groot R."/>
            <person name="Kuo A."/>
            <person name="Mondo S.J."/>
            <person name="Salamov A.A."/>
            <person name="Labutti K."/>
            <person name="Zhao Z."/>
            <person name="Chiniquy J."/>
            <person name="Barry K."/>
            <person name="Brewer H.M."/>
            <person name="Purvine S.O."/>
            <person name="Wright A.T."/>
            <person name="Boxma B."/>
            <person name="Van Alen T."/>
            <person name="Hackstein J.H."/>
            <person name="Baker S.E."/>
            <person name="Grigoriev I.V."/>
            <person name="O'Malley M.A."/>
        </authorList>
    </citation>
    <scope>NUCLEOTIDE SEQUENCE [LARGE SCALE GENOMIC DNA]</scope>
    <source>
        <strain evidence="1 2">G1</strain>
    </source>
</reference>
<protein>
    <submittedName>
        <fullName evidence="1">Uncharacterized protein</fullName>
    </submittedName>
</protein>
<sequence>MGLNLSRSIDLKERVKTEKIEDIKSFFINYTAEEILNINEINENGNYPLLLATKNKDNELVEFLLNYANKNIGEITLNINKKNKYGMDPLCYAIRWGNTKILKMIIDYSIKKKIGLIISDKKNNEEDFEDYEDNEGSNDEMAELLINYANKAKIVLKAVEEKEESLLVPT</sequence>
<dbReference type="Pfam" id="PF12796">
    <property type="entry name" value="Ank_2"/>
    <property type="match status" value="1"/>
</dbReference>